<feature type="compositionally biased region" description="Polar residues" evidence="1">
    <location>
        <begin position="197"/>
        <end position="212"/>
    </location>
</feature>
<feature type="compositionally biased region" description="Polar residues" evidence="1">
    <location>
        <begin position="1"/>
        <end position="19"/>
    </location>
</feature>
<feature type="region of interest" description="Disordered" evidence="1">
    <location>
        <begin position="177"/>
        <end position="212"/>
    </location>
</feature>
<evidence type="ECO:0000256" key="1">
    <source>
        <dbReference type="SAM" id="MobiDB-lite"/>
    </source>
</evidence>
<dbReference type="InterPro" id="IPR036047">
    <property type="entry name" value="F-box-like_dom_sf"/>
</dbReference>
<dbReference type="RefSeq" id="XP_004992806.1">
    <property type="nucleotide sequence ID" value="XM_004992749.1"/>
</dbReference>
<gene>
    <name evidence="2" type="ORF">PTSG_05913</name>
</gene>
<name>F2UD54_SALR5</name>
<reference evidence="2" key="1">
    <citation type="submission" date="2009-08" db="EMBL/GenBank/DDBJ databases">
        <title>Annotation of Salpingoeca rosetta.</title>
        <authorList>
            <consortium name="The Broad Institute Genome Sequencing Platform"/>
            <person name="Russ C."/>
            <person name="Cuomo C."/>
            <person name="Burger G."/>
            <person name="Gray M.W."/>
            <person name="Holland P.W.H."/>
            <person name="King N."/>
            <person name="Lang F.B.F."/>
            <person name="Roger A.J."/>
            <person name="Ruiz-Trillo I."/>
            <person name="Young S.K."/>
            <person name="Zeng Q."/>
            <person name="Gargeya S."/>
            <person name="Alvarado L."/>
            <person name="Berlin A."/>
            <person name="Chapman S.B."/>
            <person name="Chen Z."/>
            <person name="Freedman E."/>
            <person name="Gellesch M."/>
            <person name="Goldberg J."/>
            <person name="Griggs A."/>
            <person name="Gujja S."/>
            <person name="Heilman E."/>
            <person name="Heiman D."/>
            <person name="Howarth C."/>
            <person name="Mehta T."/>
            <person name="Neiman D."/>
            <person name="Pearson M."/>
            <person name="Roberts A."/>
            <person name="Saif S."/>
            <person name="Shea T."/>
            <person name="Shenoy N."/>
            <person name="Sisk P."/>
            <person name="Stolte C."/>
            <person name="Sykes S."/>
            <person name="White J."/>
            <person name="Yandava C."/>
            <person name="Haas B."/>
            <person name="Nusbaum C."/>
            <person name="Birren B."/>
        </authorList>
    </citation>
    <scope>NUCLEOTIDE SEQUENCE [LARGE SCALE GENOMIC DNA]</scope>
    <source>
        <strain evidence="2">ATCC 50818</strain>
    </source>
</reference>
<organism evidence="3">
    <name type="scientific">Salpingoeca rosetta (strain ATCC 50818 / BSB-021)</name>
    <dbReference type="NCBI Taxonomy" id="946362"/>
    <lineage>
        <taxon>Eukaryota</taxon>
        <taxon>Choanoflagellata</taxon>
        <taxon>Craspedida</taxon>
        <taxon>Salpingoecidae</taxon>
        <taxon>Salpingoeca</taxon>
    </lineage>
</organism>
<keyword evidence="3" id="KW-1185">Reference proteome</keyword>
<proteinExistence type="predicted"/>
<dbReference type="InParanoid" id="F2UD54"/>
<dbReference type="Proteomes" id="UP000007799">
    <property type="component" value="Unassembled WGS sequence"/>
</dbReference>
<dbReference type="GeneID" id="16073377"/>
<evidence type="ECO:0008006" key="4">
    <source>
        <dbReference type="Google" id="ProtNLM"/>
    </source>
</evidence>
<feature type="region of interest" description="Disordered" evidence="1">
    <location>
        <begin position="74"/>
        <end position="147"/>
    </location>
</feature>
<dbReference type="SUPFAM" id="SSF81383">
    <property type="entry name" value="F-box domain"/>
    <property type="match status" value="1"/>
</dbReference>
<protein>
    <recommendedName>
        <fullName evidence="4">F-box domain-containing protein</fullName>
    </recommendedName>
</protein>
<accession>F2UD54</accession>
<dbReference type="CDD" id="cd09917">
    <property type="entry name" value="F-box_SF"/>
    <property type="match status" value="1"/>
</dbReference>
<dbReference type="KEGG" id="sre:PTSG_05913"/>
<evidence type="ECO:0000313" key="3">
    <source>
        <dbReference type="Proteomes" id="UP000007799"/>
    </source>
</evidence>
<feature type="region of interest" description="Disordered" evidence="1">
    <location>
        <begin position="1"/>
        <end position="45"/>
    </location>
</feature>
<dbReference type="AlphaFoldDB" id="F2UD54"/>
<dbReference type="EMBL" id="GL832969">
    <property type="protein sequence ID" value="EGD74549.1"/>
    <property type="molecule type" value="Genomic_DNA"/>
</dbReference>
<sequence>MSSTRHPQVTRHNGDNGLNSGEAALPFHQDQPRQQAAATAVSQQDGATTLITPTATSTAAISNTTDTNTVARAQTTAVPATPPSVIGNDNDDIESPPPTPHKQVYCQPEKPQTRQAASSRQLHPHQLARILEEPSVSTEADGDATRHRHTVAHLQDAAASPQPQRSRIARQLCFMDSSDEDTPDNHPDDGMPPPLSPSRNTAPANANPGSQATLPATSIEELAASTSAVEDILEVVHPLHLPEILRLVLNNLEDDMASIITFGLVCRRWWAALIEYRPMWERIVPKYVLPFFPQWKVYFGNESDARIGALAAYRLLAAHCFFCGKSTPWFMAIVGARVCRSCFHKPNGPVELCTVSHAKEVFGIDDDVLQVVPRLDCSAAGLGAPGQDKLTLVVKRHVLMQTPNKTAEPSNPTKRSRSVNHIGQLQALDMLKPYQAVSYHFAIPFISDFVGIGEHRYTVHTEAELRQALEMPEYKRFPHDDIRKIFLFNDIHLKHTCDVHIPTIIIGVPDPVTKARPRLTITGANGILVSHRHLRIENVECAQVDVPLDSYMCALQADEYATLVVERCRVIASGSAVRGLDNSLVHLRNNHLVGITAMCINKEWSVKLCERNTLCYYGEWSVQVCSNPLERPMSYPFADLNDITFDGTLPELIFSTVTAPAPAP</sequence>
<evidence type="ECO:0000313" key="2">
    <source>
        <dbReference type="EMBL" id="EGD74549.1"/>
    </source>
</evidence>
<feature type="compositionally biased region" description="Polar residues" evidence="1">
    <location>
        <begin position="32"/>
        <end position="45"/>
    </location>
</feature>